<organism evidence="25 26">
    <name type="scientific">Candidatus Segetimicrobium genomatis</name>
    <dbReference type="NCBI Taxonomy" id="2569760"/>
    <lineage>
        <taxon>Bacteria</taxon>
        <taxon>Bacillati</taxon>
        <taxon>Candidatus Sysuimicrobiota</taxon>
        <taxon>Candidatus Sysuimicrobiia</taxon>
        <taxon>Candidatus Sysuimicrobiales</taxon>
        <taxon>Candidatus Segetimicrobiaceae</taxon>
        <taxon>Candidatus Segetimicrobium</taxon>
    </lineage>
</organism>
<dbReference type="InterPro" id="IPR016195">
    <property type="entry name" value="Pol/histidinol_Pase-like"/>
</dbReference>
<dbReference type="SUPFAM" id="SSF89550">
    <property type="entry name" value="PHP domain-like"/>
    <property type="match status" value="1"/>
</dbReference>
<dbReference type="GO" id="GO:0005829">
    <property type="term" value="C:cytosol"/>
    <property type="evidence" value="ECO:0007669"/>
    <property type="project" value="TreeGrafter"/>
</dbReference>
<feature type="domain" description="Helix-hairpin-helix DNA-binding motif class 1" evidence="22">
    <location>
        <begin position="126"/>
        <end position="145"/>
    </location>
</feature>
<keyword evidence="9" id="KW-0548">Nucleotidyltransferase</keyword>
<evidence type="ECO:0000256" key="12">
    <source>
        <dbReference type="ARBA" id="ARBA00022843"/>
    </source>
</evidence>
<dbReference type="SMART" id="SM00481">
    <property type="entry name" value="POLIIIAc"/>
    <property type="match status" value="1"/>
</dbReference>
<dbReference type="Proteomes" id="UP000318834">
    <property type="component" value="Unassembled WGS sequence"/>
</dbReference>
<comment type="subcellular location">
    <subcellularLocation>
        <location evidence="2">Cytoplasm</location>
    </subcellularLocation>
</comment>
<keyword evidence="15" id="KW-0234">DNA repair</keyword>
<evidence type="ECO:0000256" key="16">
    <source>
        <dbReference type="ARBA" id="ARBA00035717"/>
    </source>
</evidence>
<dbReference type="GO" id="GO:0140078">
    <property type="term" value="F:class I DNA-(apurinic or apyrimidinic site) endonuclease activity"/>
    <property type="evidence" value="ECO:0007669"/>
    <property type="project" value="UniProtKB-EC"/>
</dbReference>
<dbReference type="AlphaFoldDB" id="A0A537IPX4"/>
<reference evidence="25 26" key="1">
    <citation type="journal article" date="2019" name="Nat. Microbiol.">
        <title>Mediterranean grassland soil C-N compound turnover is dependent on rainfall and depth, and is mediated by genomically divergent microorganisms.</title>
        <authorList>
            <person name="Diamond S."/>
            <person name="Andeer P.F."/>
            <person name="Li Z."/>
            <person name="Crits-Christoph A."/>
            <person name="Burstein D."/>
            <person name="Anantharaman K."/>
            <person name="Lane K.R."/>
            <person name="Thomas B.C."/>
            <person name="Pan C."/>
            <person name="Northen T.R."/>
            <person name="Banfield J.F."/>
        </authorList>
    </citation>
    <scope>NUCLEOTIDE SEQUENCE [LARGE SCALE GENOMIC DNA]</scope>
    <source>
        <strain evidence="25">NP_8</strain>
    </source>
</reference>
<evidence type="ECO:0000256" key="20">
    <source>
        <dbReference type="ARBA" id="ARBA00045548"/>
    </source>
</evidence>
<gene>
    <name evidence="25" type="primary">polX</name>
    <name evidence="25" type="ORF">E6H05_09820</name>
</gene>
<evidence type="ECO:0000256" key="5">
    <source>
        <dbReference type="ARBA" id="ARBA00020020"/>
    </source>
</evidence>
<evidence type="ECO:0000256" key="7">
    <source>
        <dbReference type="ARBA" id="ARBA00022634"/>
    </source>
</evidence>
<evidence type="ECO:0000256" key="4">
    <source>
        <dbReference type="ARBA" id="ARBA00012720"/>
    </source>
</evidence>
<evidence type="ECO:0000256" key="21">
    <source>
        <dbReference type="ARBA" id="ARBA00049244"/>
    </source>
</evidence>
<dbReference type="Pfam" id="PF14520">
    <property type="entry name" value="HHH_5"/>
    <property type="match status" value="1"/>
</dbReference>
<dbReference type="GO" id="GO:0008270">
    <property type="term" value="F:zinc ion binding"/>
    <property type="evidence" value="ECO:0007669"/>
    <property type="project" value="TreeGrafter"/>
</dbReference>
<evidence type="ECO:0000259" key="23">
    <source>
        <dbReference type="SMART" id="SM00481"/>
    </source>
</evidence>
<dbReference type="PRINTS" id="PR00870">
    <property type="entry name" value="DNAPOLXBETA"/>
</dbReference>
<sequence length="571" mass="63111">MQNRAIAAMFNDIADMLEIKGESPFRITAYRRAARALEGLTEDVAAIAARGELEEIPGIGKGTAEKIQEFLRTGTSKYYEELRASLPPGITALMSVPEVGPKTAMLLYERLGVKTIDELEQACKAGKVRNLPRMGERTEENILKGIALLRRTKERLPIGQVLPHAQELVAALRGVTEVKQVSVAGSLRRMKESIGDIDILVTSANPEPVMEVFTAFGKVKQVLAKGPTRSSVVLDVGIQADVRVVEPESFGAALQYFTGSKDHNVKLREKAVKKGLKINEYGVFHVQDDRRIAGRTEEDVYAAVGLPWIPPEIREDQGEIELAERRGLPKLIEVADMRGDLQMHTRWSDGSDSVEAMAEAAKANGYEYIAITDHSQSLKFVGGVTVDELREHARAAKKASDKVGIAVLMGTECDILPDGGLDYPDDALRDLDVVVCSVHSRLRMPRHEMTARIVKAMENRHTDILGHPTGRLLGQREAYDVDLEQLIDAALRTGTALEINASPQRLDLNDVQAKTAKERGAKLVISTDAHNRYQLKYMEFGIGIARRAWIEATNVLNTLPLVQLQAWLHER</sequence>
<comment type="catalytic activity">
    <reaction evidence="21">
        <text>DNA(n) + a 2'-deoxyribonucleoside 5'-triphosphate = DNA(n+1) + diphosphate</text>
        <dbReference type="Rhea" id="RHEA:22508"/>
        <dbReference type="Rhea" id="RHEA-COMP:17339"/>
        <dbReference type="Rhea" id="RHEA-COMP:17340"/>
        <dbReference type="ChEBI" id="CHEBI:33019"/>
        <dbReference type="ChEBI" id="CHEBI:61560"/>
        <dbReference type="ChEBI" id="CHEBI:173112"/>
        <dbReference type="EC" id="2.7.7.7"/>
    </reaction>
</comment>
<name>A0A537IPX4_9BACT</name>
<evidence type="ECO:0000256" key="6">
    <source>
        <dbReference type="ARBA" id="ARBA00022481"/>
    </source>
</evidence>
<evidence type="ECO:0000256" key="2">
    <source>
        <dbReference type="ARBA" id="ARBA00004496"/>
    </source>
</evidence>
<dbReference type="SUPFAM" id="SSF81301">
    <property type="entry name" value="Nucleotidyltransferase"/>
    <property type="match status" value="1"/>
</dbReference>
<feature type="domain" description="DNA-directed DNA polymerase X" evidence="24">
    <location>
        <begin position="1"/>
        <end position="315"/>
    </location>
</feature>
<dbReference type="Pfam" id="PF14791">
    <property type="entry name" value="DNA_pol_B_thumb"/>
    <property type="match status" value="1"/>
</dbReference>
<dbReference type="EC" id="2.7.7.7" evidence="3"/>
<dbReference type="Pfam" id="PF02811">
    <property type="entry name" value="PHP"/>
    <property type="match status" value="1"/>
</dbReference>
<dbReference type="CDD" id="cd00141">
    <property type="entry name" value="NT_POLXc"/>
    <property type="match status" value="1"/>
</dbReference>
<dbReference type="EC" id="4.2.99.18" evidence="4"/>
<evidence type="ECO:0000256" key="8">
    <source>
        <dbReference type="ARBA" id="ARBA00022679"/>
    </source>
</evidence>
<evidence type="ECO:0000256" key="14">
    <source>
        <dbReference type="ARBA" id="ARBA00023053"/>
    </source>
</evidence>
<dbReference type="PANTHER" id="PTHR36928:SF1">
    <property type="entry name" value="PHOSPHATASE YCDX-RELATED"/>
    <property type="match status" value="1"/>
</dbReference>
<dbReference type="Gene3D" id="3.30.210.10">
    <property type="entry name" value="DNA polymerase, thumb domain"/>
    <property type="match status" value="1"/>
</dbReference>
<dbReference type="InterPro" id="IPR003583">
    <property type="entry name" value="Hlx-hairpin-Hlx_DNA-bd_motif"/>
</dbReference>
<dbReference type="PIRSF" id="PIRSF005047">
    <property type="entry name" value="UCP005047_YshC"/>
    <property type="match status" value="1"/>
</dbReference>
<evidence type="ECO:0000256" key="10">
    <source>
        <dbReference type="ARBA" id="ARBA00022705"/>
    </source>
</evidence>
<dbReference type="InterPro" id="IPR003141">
    <property type="entry name" value="Pol/His_phosphatase_N"/>
</dbReference>
<dbReference type="Pfam" id="PF14716">
    <property type="entry name" value="HHH_8"/>
    <property type="match status" value="1"/>
</dbReference>
<dbReference type="InterPro" id="IPR037160">
    <property type="entry name" value="DNA_Pol_thumb_sf"/>
</dbReference>
<comment type="cofactor">
    <cofactor evidence="1">
        <name>Mg(2+)</name>
        <dbReference type="ChEBI" id="CHEBI:18420"/>
    </cofactor>
</comment>
<keyword evidence="7" id="KW-0237">DNA synthesis</keyword>
<evidence type="ECO:0000256" key="11">
    <source>
        <dbReference type="ARBA" id="ARBA00022763"/>
    </source>
</evidence>
<accession>A0A537IPX4</accession>
<dbReference type="GO" id="GO:0042578">
    <property type="term" value="F:phosphoric ester hydrolase activity"/>
    <property type="evidence" value="ECO:0007669"/>
    <property type="project" value="TreeGrafter"/>
</dbReference>
<evidence type="ECO:0000259" key="24">
    <source>
        <dbReference type="SMART" id="SM00483"/>
    </source>
</evidence>
<dbReference type="NCBIfam" id="NF006375">
    <property type="entry name" value="PRK08609.1"/>
    <property type="match status" value="1"/>
</dbReference>
<dbReference type="Gene3D" id="3.30.460.10">
    <property type="entry name" value="Beta Polymerase, domain 2"/>
    <property type="match status" value="1"/>
</dbReference>
<feature type="domain" description="Helix-hairpin-helix DNA-binding motif class 1" evidence="22">
    <location>
        <begin position="51"/>
        <end position="70"/>
    </location>
</feature>
<dbReference type="InterPro" id="IPR028207">
    <property type="entry name" value="DNA_pol_B_palm_palm"/>
</dbReference>
<comment type="function">
    <text evidence="20">Repair polymerase that plays a key role in base-excision repair. During this process, the damaged base is excised by specific DNA glycosylases, the DNA backbone is nicked at the abasic site by an apurinic/apyrimidic (AP) endonuclease, and POLB removes 5'-deoxyribose-phosphate from the preincised AP site acting as a 5'-deoxyribose-phosphate lyase (5'-dRP lyase); through its DNA polymerase activity, it adds one nucleotide to the 3' end of the arising single-nucleotide gap. Conducts 'gap-filling' DNA synthesis in a stepwise distributive fashion rather than in a processive fashion as for other DNA polymerases. It is also able to cleave sugar-phosphate bonds 3' to an intact AP site, acting as an AP lyase.</text>
</comment>
<dbReference type="InterPro" id="IPR022311">
    <property type="entry name" value="PolX-like"/>
</dbReference>
<evidence type="ECO:0000256" key="3">
    <source>
        <dbReference type="ARBA" id="ARBA00012417"/>
    </source>
</evidence>
<keyword evidence="6" id="KW-0488">Methylation</keyword>
<evidence type="ECO:0000256" key="17">
    <source>
        <dbReference type="ARBA" id="ARBA00035726"/>
    </source>
</evidence>
<comment type="caution">
    <text evidence="25">The sequence shown here is derived from an EMBL/GenBank/DDBJ whole genome shotgun (WGS) entry which is preliminary data.</text>
</comment>
<keyword evidence="25" id="KW-0378">Hydrolase</keyword>
<dbReference type="CDD" id="cd07436">
    <property type="entry name" value="PHP_PolX"/>
    <property type="match status" value="1"/>
</dbReference>
<dbReference type="Gene3D" id="1.10.150.110">
    <property type="entry name" value="DNA polymerase beta, N-terminal domain-like"/>
    <property type="match status" value="1"/>
</dbReference>
<dbReference type="PANTHER" id="PTHR36928">
    <property type="entry name" value="PHOSPHATASE YCDX-RELATED"/>
    <property type="match status" value="1"/>
</dbReference>
<dbReference type="InterPro" id="IPR029398">
    <property type="entry name" value="PolB_thumb"/>
</dbReference>
<evidence type="ECO:0000256" key="19">
    <source>
        <dbReference type="ARBA" id="ARBA00044678"/>
    </source>
</evidence>
<dbReference type="InterPro" id="IPR010996">
    <property type="entry name" value="HHH_MUS81"/>
</dbReference>
<comment type="catalytic activity">
    <reaction evidence="19">
        <text>a 5'-end 2'-deoxyribose-2'-deoxyribonucleotide-DNA = (2E,4S)-4-hydroxypenten-2-al-5-phosphate + a 5'-end 5'-phospho-2'-deoxyribonucleoside-DNA + H(+)</text>
        <dbReference type="Rhea" id="RHEA:76255"/>
        <dbReference type="Rhea" id="RHEA-COMP:13180"/>
        <dbReference type="Rhea" id="RHEA-COMP:18657"/>
        <dbReference type="ChEBI" id="CHEBI:15378"/>
        <dbReference type="ChEBI" id="CHEBI:136412"/>
        <dbReference type="ChEBI" id="CHEBI:195194"/>
        <dbReference type="ChEBI" id="CHEBI:195195"/>
    </reaction>
</comment>
<dbReference type="GO" id="GO:0003887">
    <property type="term" value="F:DNA-directed DNA polymerase activity"/>
    <property type="evidence" value="ECO:0007669"/>
    <property type="project" value="UniProtKB-KW"/>
</dbReference>
<proteinExistence type="predicted"/>
<dbReference type="EMBL" id="VBAP01000072">
    <property type="protein sequence ID" value="TMI73360.1"/>
    <property type="molecule type" value="Genomic_DNA"/>
</dbReference>
<protein>
    <recommendedName>
        <fullName evidence="5">DNA polymerase beta</fullName>
        <ecNumber evidence="3">2.7.7.7</ecNumber>
        <ecNumber evidence="4">4.2.99.18</ecNumber>
    </recommendedName>
    <alternativeName>
        <fullName evidence="16">5'-deoxyribose-phosphate lyase</fullName>
    </alternativeName>
    <alternativeName>
        <fullName evidence="17">AP lyase</fullName>
    </alternativeName>
</protein>
<keyword evidence="8" id="KW-0808">Transferase</keyword>
<dbReference type="InterPro" id="IPR047967">
    <property type="entry name" value="PolX_PHP"/>
</dbReference>
<keyword evidence="12" id="KW-0832">Ubl conjugation</keyword>
<keyword evidence="25" id="KW-0269">Exonuclease</keyword>
<dbReference type="InterPro" id="IPR004013">
    <property type="entry name" value="PHP_dom"/>
</dbReference>
<evidence type="ECO:0000256" key="1">
    <source>
        <dbReference type="ARBA" id="ARBA00001946"/>
    </source>
</evidence>
<evidence type="ECO:0000256" key="9">
    <source>
        <dbReference type="ARBA" id="ARBA00022695"/>
    </source>
</evidence>
<dbReference type="InterPro" id="IPR027421">
    <property type="entry name" value="DNA_pol_lamdba_lyase_dom_sf"/>
</dbReference>
<comment type="catalytic activity">
    <reaction evidence="18">
        <text>2'-deoxyribonucleotide-(2'-deoxyribose 5'-phosphate)-2'-deoxyribonucleotide-DNA = a 3'-end 2'-deoxyribonucleotide-(2,3-dehydro-2,3-deoxyribose 5'-phosphate)-DNA + a 5'-end 5'-phospho-2'-deoxyribonucleoside-DNA + H(+)</text>
        <dbReference type="Rhea" id="RHEA:66592"/>
        <dbReference type="Rhea" id="RHEA-COMP:13180"/>
        <dbReference type="Rhea" id="RHEA-COMP:16897"/>
        <dbReference type="Rhea" id="RHEA-COMP:17067"/>
        <dbReference type="ChEBI" id="CHEBI:15378"/>
        <dbReference type="ChEBI" id="CHEBI:136412"/>
        <dbReference type="ChEBI" id="CHEBI:157695"/>
        <dbReference type="ChEBI" id="CHEBI:167181"/>
        <dbReference type="EC" id="4.2.99.18"/>
    </reaction>
</comment>
<keyword evidence="25" id="KW-0540">Nuclease</keyword>
<feature type="domain" description="Helix-hairpin-helix DNA-binding motif class 1" evidence="22">
    <location>
        <begin position="91"/>
        <end position="110"/>
    </location>
</feature>
<dbReference type="FunFam" id="3.20.20.140:FF:000047">
    <property type="entry name" value="PHP domain-containing protein"/>
    <property type="match status" value="1"/>
</dbReference>
<keyword evidence="14" id="KW-0915">Sodium</keyword>
<dbReference type="GO" id="GO:0004527">
    <property type="term" value="F:exonuclease activity"/>
    <property type="evidence" value="ECO:0007669"/>
    <property type="project" value="UniProtKB-KW"/>
</dbReference>
<dbReference type="SMART" id="SM00483">
    <property type="entry name" value="POLXc"/>
    <property type="match status" value="1"/>
</dbReference>
<feature type="domain" description="Polymerase/histidinol phosphatase N-terminal" evidence="23">
    <location>
        <begin position="339"/>
        <end position="417"/>
    </location>
</feature>
<dbReference type="Pfam" id="PF14792">
    <property type="entry name" value="DNA_pol_B_palm"/>
    <property type="match status" value="1"/>
</dbReference>
<keyword evidence="13" id="KW-0239">DNA-directed DNA polymerase</keyword>
<dbReference type="Gene3D" id="3.20.20.140">
    <property type="entry name" value="Metal-dependent hydrolases"/>
    <property type="match status" value="1"/>
</dbReference>
<keyword evidence="10" id="KW-0235">DNA replication</keyword>
<keyword evidence="11" id="KW-0227">DNA damage</keyword>
<dbReference type="InterPro" id="IPR043519">
    <property type="entry name" value="NT_sf"/>
</dbReference>
<evidence type="ECO:0000259" key="22">
    <source>
        <dbReference type="SMART" id="SM00278"/>
    </source>
</evidence>
<evidence type="ECO:0000313" key="25">
    <source>
        <dbReference type="EMBL" id="TMI73360.1"/>
    </source>
</evidence>
<evidence type="ECO:0000256" key="18">
    <source>
        <dbReference type="ARBA" id="ARBA00044632"/>
    </source>
</evidence>
<dbReference type="Gene3D" id="1.10.150.20">
    <property type="entry name" value="5' to 3' exonuclease, C-terminal subdomain"/>
    <property type="match status" value="1"/>
</dbReference>
<dbReference type="InterPro" id="IPR050243">
    <property type="entry name" value="PHP_phosphatase"/>
</dbReference>
<evidence type="ECO:0000256" key="15">
    <source>
        <dbReference type="ARBA" id="ARBA00023204"/>
    </source>
</evidence>
<dbReference type="GO" id="GO:0003677">
    <property type="term" value="F:DNA binding"/>
    <property type="evidence" value="ECO:0007669"/>
    <property type="project" value="InterPro"/>
</dbReference>
<dbReference type="InterPro" id="IPR002054">
    <property type="entry name" value="DNA-dir_DNA_pol_X"/>
</dbReference>
<evidence type="ECO:0000256" key="13">
    <source>
        <dbReference type="ARBA" id="ARBA00022932"/>
    </source>
</evidence>
<dbReference type="InterPro" id="IPR002008">
    <property type="entry name" value="DNA_pol_X_beta-like"/>
</dbReference>
<dbReference type="SUPFAM" id="SSF47802">
    <property type="entry name" value="DNA polymerase beta, N-terminal domain-like"/>
    <property type="match status" value="1"/>
</dbReference>
<evidence type="ECO:0000313" key="26">
    <source>
        <dbReference type="Proteomes" id="UP000318834"/>
    </source>
</evidence>
<dbReference type="SMART" id="SM00278">
    <property type="entry name" value="HhH1"/>
    <property type="match status" value="3"/>
</dbReference>
<dbReference type="GO" id="GO:0006281">
    <property type="term" value="P:DNA repair"/>
    <property type="evidence" value="ECO:0007669"/>
    <property type="project" value="UniProtKB-KW"/>
</dbReference>